<reference evidence="3 4" key="1">
    <citation type="submission" date="2020-08" db="EMBL/GenBank/DDBJ databases">
        <title>Stenotrophomonas tumulicola JCM 30961.</title>
        <authorList>
            <person name="Deng Y."/>
        </authorList>
    </citation>
    <scope>NUCLEOTIDE SEQUENCE [LARGE SCALE GENOMIC DNA]</scope>
    <source>
        <strain evidence="3 4">JCM 30961</strain>
    </source>
</reference>
<evidence type="ECO:0000256" key="1">
    <source>
        <dbReference type="SAM" id="MobiDB-lite"/>
    </source>
</evidence>
<dbReference type="Proteomes" id="UP000547058">
    <property type="component" value="Unassembled WGS sequence"/>
</dbReference>
<feature type="compositionally biased region" description="Pro residues" evidence="1">
    <location>
        <begin position="39"/>
        <end position="72"/>
    </location>
</feature>
<dbReference type="RefSeq" id="WP_182340344.1">
    <property type="nucleotide sequence ID" value="NZ_JACGXS010000009.1"/>
</dbReference>
<comment type="caution">
    <text evidence="3">The sequence shown here is derived from an EMBL/GenBank/DDBJ whole genome shotgun (WGS) entry which is preliminary data.</text>
</comment>
<feature type="region of interest" description="Disordered" evidence="1">
    <location>
        <begin position="21"/>
        <end position="136"/>
    </location>
</feature>
<sequence length="136" mass="14002">MNRSPILLLGLLLPVMASAQIASPSSPTSTRGATQVTAPPQPPAPQPARPVQPAPPSPVQAPRPIAAPPPAAGPIRSTGPAQVAPRPASTAPAKVYDRDGRIIPGVKPAGQNRVFDSRTGRYYDSVPQGTDSKIKP</sequence>
<organism evidence="3 4">
    <name type="scientific">Stenotrophomonas tumulicola</name>
    <dbReference type="NCBI Taxonomy" id="1685415"/>
    <lineage>
        <taxon>Bacteria</taxon>
        <taxon>Pseudomonadati</taxon>
        <taxon>Pseudomonadota</taxon>
        <taxon>Gammaproteobacteria</taxon>
        <taxon>Lysobacterales</taxon>
        <taxon>Lysobacteraceae</taxon>
        <taxon>Stenotrophomonas</taxon>
    </lineage>
</organism>
<feature type="signal peptide" evidence="2">
    <location>
        <begin position="1"/>
        <end position="19"/>
    </location>
</feature>
<evidence type="ECO:0000313" key="4">
    <source>
        <dbReference type="Proteomes" id="UP000547058"/>
    </source>
</evidence>
<keyword evidence="2" id="KW-0732">Signal</keyword>
<feature type="compositionally biased region" description="Polar residues" evidence="1">
    <location>
        <begin position="21"/>
        <end position="32"/>
    </location>
</feature>
<dbReference type="EMBL" id="JACGXS010000009">
    <property type="protein sequence ID" value="MBA8683161.1"/>
    <property type="molecule type" value="Genomic_DNA"/>
</dbReference>
<gene>
    <name evidence="3" type="ORF">H4O11_15280</name>
</gene>
<proteinExistence type="predicted"/>
<evidence type="ECO:0000313" key="3">
    <source>
        <dbReference type="EMBL" id="MBA8683161.1"/>
    </source>
</evidence>
<feature type="compositionally biased region" description="Polar residues" evidence="1">
    <location>
        <begin position="127"/>
        <end position="136"/>
    </location>
</feature>
<keyword evidence="4" id="KW-1185">Reference proteome</keyword>
<accession>A0A7W3FPQ1</accession>
<protein>
    <submittedName>
        <fullName evidence="3">Classical arabinogalactan protein 4</fullName>
    </submittedName>
</protein>
<evidence type="ECO:0000256" key="2">
    <source>
        <dbReference type="SAM" id="SignalP"/>
    </source>
</evidence>
<dbReference type="AlphaFoldDB" id="A0A7W3FPQ1"/>
<name>A0A7W3FPQ1_9GAMM</name>
<feature type="chain" id="PRO_5030650534" evidence="2">
    <location>
        <begin position="20"/>
        <end position="136"/>
    </location>
</feature>